<dbReference type="GeneID" id="95611849"/>
<feature type="compositionally biased region" description="Low complexity" evidence="3">
    <location>
        <begin position="323"/>
        <end position="332"/>
    </location>
</feature>
<evidence type="ECO:0000259" key="4">
    <source>
        <dbReference type="Pfam" id="PF03171"/>
    </source>
</evidence>
<evidence type="ECO:0000259" key="5">
    <source>
        <dbReference type="Pfam" id="PF14226"/>
    </source>
</evidence>
<dbReference type="EMBL" id="CP023692">
    <property type="protein sequence ID" value="QEV46228.1"/>
    <property type="molecule type" value="Genomic_DNA"/>
</dbReference>
<dbReference type="KEGG" id="svn:CP980_14960"/>
<dbReference type="Proteomes" id="UP000325563">
    <property type="component" value="Chromosome"/>
</dbReference>
<dbReference type="Pfam" id="PF03171">
    <property type="entry name" value="2OG-FeII_Oxy"/>
    <property type="match status" value="1"/>
</dbReference>
<dbReference type="InterPro" id="IPR026992">
    <property type="entry name" value="DIOX_N"/>
</dbReference>
<evidence type="ECO:0000256" key="3">
    <source>
        <dbReference type="SAM" id="MobiDB-lite"/>
    </source>
</evidence>
<dbReference type="GO" id="GO:0017000">
    <property type="term" value="P:antibiotic biosynthetic process"/>
    <property type="evidence" value="ECO:0007669"/>
    <property type="project" value="UniProtKB-KW"/>
</dbReference>
<dbReference type="AlphaFoldDB" id="A0A5J6JFC3"/>
<evidence type="ECO:0000313" key="7">
    <source>
        <dbReference type="Proteomes" id="UP000325563"/>
    </source>
</evidence>
<sequence length="332" mass="36834">MLKEIALDAQGDDQHVRSALRDGFFLVRNTVPETLLDEAYAMLGAFFELPAEVKADCRVPGANGQSGYLPPLVERGEKGRTPDWKELFHWGAPLPSTHPLRERYPARYPQPYYPDHLIPGIGSALSELHLRMSRFQLDVVRRLAGALGASPGYFEEMLEDGPVVNRATWYPPMEQAPSADHVWMVEHQDFDLITALPRATAAGLEVLIDGEWTSVEAPEGYTVLNVGMVLERLTGGLARATVHRVVAAPGQGGGRLSIVQFCHPTPWTVLSALRGVTVDGEPDRYPALTAQDLFQRTMYRINRLDSQRTPHARPARQTKHAQHAQQAAEARP</sequence>
<feature type="compositionally biased region" description="Basic residues" evidence="3">
    <location>
        <begin position="310"/>
        <end position="322"/>
    </location>
</feature>
<feature type="domain" description="Isopenicillin N synthase-like Fe(2+) 2OG dioxygenase" evidence="4">
    <location>
        <begin position="164"/>
        <end position="264"/>
    </location>
</feature>
<name>A0A5J6JFC3_STRVI</name>
<dbReference type="PANTHER" id="PTHR47990">
    <property type="entry name" value="2-OXOGLUTARATE (2OG) AND FE(II)-DEPENDENT OXYGENASE SUPERFAMILY PROTEIN-RELATED"/>
    <property type="match status" value="1"/>
</dbReference>
<dbReference type="RefSeq" id="WP_150528362.1">
    <property type="nucleotide sequence ID" value="NZ_BNBW01000028.1"/>
</dbReference>
<comment type="pathway">
    <text evidence="1">Antibiotic biosynthesis.</text>
</comment>
<feature type="region of interest" description="Disordered" evidence="3">
    <location>
        <begin position="305"/>
        <end position="332"/>
    </location>
</feature>
<reference evidence="6 7" key="1">
    <citation type="submission" date="2017-09" db="EMBL/GenBank/DDBJ databases">
        <authorList>
            <person name="Lee N."/>
            <person name="Cho B.-K."/>
        </authorList>
    </citation>
    <scope>NUCLEOTIDE SEQUENCE [LARGE SCALE GENOMIC DNA]</scope>
    <source>
        <strain evidence="6 7">ATCC 27476</strain>
    </source>
</reference>
<dbReference type="InterPro" id="IPR044861">
    <property type="entry name" value="IPNS-like_FE2OG_OXY"/>
</dbReference>
<feature type="domain" description="Non-haem dioxygenase N-terminal" evidence="5">
    <location>
        <begin position="15"/>
        <end position="109"/>
    </location>
</feature>
<accession>A0A5J6JFC3</accession>
<keyword evidence="2" id="KW-0045">Antibiotic biosynthesis</keyword>
<dbReference type="SUPFAM" id="SSF51197">
    <property type="entry name" value="Clavaminate synthase-like"/>
    <property type="match status" value="1"/>
</dbReference>
<evidence type="ECO:0000313" key="6">
    <source>
        <dbReference type="EMBL" id="QEV46228.1"/>
    </source>
</evidence>
<dbReference type="Gene3D" id="2.60.120.330">
    <property type="entry name" value="B-lactam Antibiotic, Isopenicillin N Synthase, Chain"/>
    <property type="match status" value="1"/>
</dbReference>
<dbReference type="InterPro" id="IPR027443">
    <property type="entry name" value="IPNS-like_sf"/>
</dbReference>
<protein>
    <submittedName>
        <fullName evidence="6">Isopenicillin N synthase family oxygenase</fullName>
    </submittedName>
</protein>
<gene>
    <name evidence="6" type="ORF">CP980_14960</name>
</gene>
<keyword evidence="7" id="KW-1185">Reference proteome</keyword>
<dbReference type="Pfam" id="PF14226">
    <property type="entry name" value="DIOX_N"/>
    <property type="match status" value="1"/>
</dbReference>
<organism evidence="6 7">
    <name type="scientific">Streptomyces vinaceus</name>
    <dbReference type="NCBI Taxonomy" id="1960"/>
    <lineage>
        <taxon>Bacteria</taxon>
        <taxon>Bacillati</taxon>
        <taxon>Actinomycetota</taxon>
        <taxon>Actinomycetes</taxon>
        <taxon>Kitasatosporales</taxon>
        <taxon>Streptomycetaceae</taxon>
        <taxon>Streptomyces</taxon>
    </lineage>
</organism>
<dbReference type="InterPro" id="IPR050231">
    <property type="entry name" value="Iron_ascorbate_oxido_reductase"/>
</dbReference>
<evidence type="ECO:0000256" key="2">
    <source>
        <dbReference type="ARBA" id="ARBA00023194"/>
    </source>
</evidence>
<proteinExistence type="predicted"/>
<evidence type="ECO:0000256" key="1">
    <source>
        <dbReference type="ARBA" id="ARBA00004792"/>
    </source>
</evidence>